<dbReference type="Gene3D" id="3.30.2090.10">
    <property type="entry name" value="Multidrug efflux transporter AcrB TolC docking domain, DN and DC subdomains"/>
    <property type="match status" value="2"/>
</dbReference>
<keyword evidence="3" id="KW-1185">Reference proteome</keyword>
<organism evidence="2 3">
    <name type="scientific">Bacillus oleivorans</name>
    <dbReference type="NCBI Taxonomy" id="1448271"/>
    <lineage>
        <taxon>Bacteria</taxon>
        <taxon>Bacillati</taxon>
        <taxon>Bacillota</taxon>
        <taxon>Bacilli</taxon>
        <taxon>Bacillales</taxon>
        <taxon>Bacillaceae</taxon>
        <taxon>Bacillus</taxon>
    </lineage>
</organism>
<dbReference type="SUPFAM" id="SSF82693">
    <property type="entry name" value="Multidrug efflux transporter AcrB pore domain, PN1, PN2, PC1 and PC2 subdomains"/>
    <property type="match status" value="3"/>
</dbReference>
<keyword evidence="1" id="KW-1133">Transmembrane helix</keyword>
<keyword evidence="1" id="KW-0472">Membrane</keyword>
<feature type="transmembrane region" description="Helical" evidence="1">
    <location>
        <begin position="852"/>
        <end position="870"/>
    </location>
</feature>
<feature type="transmembrane region" description="Helical" evidence="1">
    <location>
        <begin position="908"/>
        <end position="933"/>
    </location>
</feature>
<feature type="transmembrane region" description="Helical" evidence="1">
    <location>
        <begin position="882"/>
        <end position="902"/>
    </location>
</feature>
<feature type="transmembrane region" description="Helical" evidence="1">
    <location>
        <begin position="987"/>
        <end position="1011"/>
    </location>
</feature>
<dbReference type="PANTHER" id="PTHR32063:SF0">
    <property type="entry name" value="SWARMING MOTILITY PROTEIN SWRC"/>
    <property type="match status" value="1"/>
</dbReference>
<sequence length="1066" mass="117014">MNISKFSVNRPIFTLVTMLLILILGGVSVLRIPLKLIPDLNPPIAVVVANYPGAGPQEVLEKVTKPLESSLTTLPGIQSIQSTSQEGSNLILLEFSWSTSIDDVQNDVIMRINQTSLPEEAEPRFMKFDPSQFPIIQFSLKGKEGKHPDLNRLANDLKIDLERVNGVANVSISGMTTDDIIVTLNQDRLREYNLTQDDIVSVLRANDISLPGDPVVTNDQQLTTRIISQLQSVTDISNLVIRTNPVTGGKILLSDVAAIEEKARNQSAITRADGQPAVLISVLQESDANTANVSTAFQLALQDVLERDQYKDLEVNILFDQGDYIQLAIGNITNSLLIGGALAMLVLFLFLRNLKSPIIIGIAIPYSVILTFVLMYFADFTLNIMTMGALALGIGMLVDNSIVVIENINRHLGMGKSPKTAALDGAKEMASAITASTLTTVVVFLPVVFITGIIGEIFTEFALTISFSLLGSLLVALTVVPMIASKWLKKPNAVNEEKRQQSLLIKGIEKSVIWSLHHRFIILLLTLIILAGSVFGLTKVGTQFLPSTDEGYFSMNIELENGVSLAETQNVVSALEEQLKQQEAVDIYVSMIGTTQETSFSGAVETNRAEIYVKMKDAPERKITTLEFIDEIRSEAEETARTENNTAEVRFFTQSAAGTNPQTLSFIVRDAQEDRLFDTVQKIEDAVEKLEHVTDVTTDLDDTVEEIQIKVDREQALSHGLLPAQVATVVSNVTRGIQATQIVEEDGEVTGVFVEYAEAERNSINALGKLLIRTPAGSYVTLDQITEITTGEGPSAIQRAEQELAVQFTVKYSTETNLGDFSSEVDQTILDLNLPNETTIEYSGDRELLEDAMFDMALALVLAVIFVYLVMAAQFESLKTPFVIMFTVPLMVIGVSLGLIVTNTPISVTVIIGVIVLAGIVVNNAIVIVDFINQRKLLGLDTYEAIVESVKVRIRPILMTAITTILGLVPLAIGIGEGTELNQPMGITVIGGLISSTFLTLIIIPVVYSLFDRTTRSMKRYHKKKNREKQFLQYVSDSEEDLKEESETEKVIKLLEESLEKLKRST</sequence>
<feature type="transmembrane region" description="Helical" evidence="1">
    <location>
        <begin position="384"/>
        <end position="408"/>
    </location>
</feature>
<name>A0A285D2E4_9BACI</name>
<dbReference type="InterPro" id="IPR027463">
    <property type="entry name" value="AcrB_DN_DC_subdom"/>
</dbReference>
<dbReference type="Gene3D" id="3.30.70.1440">
    <property type="entry name" value="Multidrug efflux transporter AcrB pore domain"/>
    <property type="match status" value="1"/>
</dbReference>
<dbReference type="PANTHER" id="PTHR32063">
    <property type="match status" value="1"/>
</dbReference>
<feature type="transmembrane region" description="Helical" evidence="1">
    <location>
        <begin position="954"/>
        <end position="975"/>
    </location>
</feature>
<dbReference type="Pfam" id="PF00873">
    <property type="entry name" value="ACR_tran"/>
    <property type="match status" value="1"/>
</dbReference>
<dbReference type="EMBL" id="OAOP01000008">
    <property type="protein sequence ID" value="SNX73984.1"/>
    <property type="molecule type" value="Genomic_DNA"/>
</dbReference>
<dbReference type="PRINTS" id="PR00702">
    <property type="entry name" value="ACRIFLAVINRP"/>
</dbReference>
<proteinExistence type="predicted"/>
<keyword evidence="1" id="KW-0812">Transmembrane</keyword>
<protein>
    <submittedName>
        <fullName evidence="2">HAE1 family hydrophobic/amphiphilic exporter-1</fullName>
    </submittedName>
</protein>
<feature type="transmembrane region" description="Helical" evidence="1">
    <location>
        <begin position="12"/>
        <end position="34"/>
    </location>
</feature>
<dbReference type="GO" id="GO:0005886">
    <property type="term" value="C:plasma membrane"/>
    <property type="evidence" value="ECO:0007669"/>
    <property type="project" value="TreeGrafter"/>
</dbReference>
<dbReference type="GO" id="GO:0042910">
    <property type="term" value="F:xenobiotic transmembrane transporter activity"/>
    <property type="evidence" value="ECO:0007669"/>
    <property type="project" value="TreeGrafter"/>
</dbReference>
<dbReference type="SUPFAM" id="SSF82714">
    <property type="entry name" value="Multidrug efflux transporter AcrB TolC docking domain, DN and DC subdomains"/>
    <property type="match status" value="2"/>
</dbReference>
<dbReference type="SUPFAM" id="SSF82866">
    <property type="entry name" value="Multidrug efflux transporter AcrB transmembrane domain"/>
    <property type="match status" value="2"/>
</dbReference>
<feature type="transmembrane region" description="Helical" evidence="1">
    <location>
        <begin position="520"/>
        <end position="538"/>
    </location>
</feature>
<evidence type="ECO:0000313" key="3">
    <source>
        <dbReference type="Proteomes" id="UP000219546"/>
    </source>
</evidence>
<dbReference type="Proteomes" id="UP000219546">
    <property type="component" value="Unassembled WGS sequence"/>
</dbReference>
<dbReference type="RefSeq" id="WP_097159711.1">
    <property type="nucleotide sequence ID" value="NZ_JBEPMQ010000008.1"/>
</dbReference>
<dbReference type="InterPro" id="IPR001036">
    <property type="entry name" value="Acrflvin-R"/>
</dbReference>
<feature type="transmembrane region" description="Helical" evidence="1">
    <location>
        <begin position="332"/>
        <end position="351"/>
    </location>
</feature>
<feature type="transmembrane region" description="Helical" evidence="1">
    <location>
        <begin position="461"/>
        <end position="484"/>
    </location>
</feature>
<dbReference type="Gene3D" id="3.30.70.1430">
    <property type="entry name" value="Multidrug efflux transporter AcrB pore domain"/>
    <property type="match status" value="2"/>
</dbReference>
<dbReference type="OrthoDB" id="9757876at2"/>
<gene>
    <name evidence="2" type="ORF">SAMN05877753_10871</name>
</gene>
<evidence type="ECO:0000256" key="1">
    <source>
        <dbReference type="SAM" id="Phobius"/>
    </source>
</evidence>
<feature type="transmembrane region" description="Helical" evidence="1">
    <location>
        <begin position="358"/>
        <end position="378"/>
    </location>
</feature>
<feature type="transmembrane region" description="Helical" evidence="1">
    <location>
        <begin position="429"/>
        <end position="455"/>
    </location>
</feature>
<accession>A0A285D2E4</accession>
<evidence type="ECO:0000313" key="2">
    <source>
        <dbReference type="EMBL" id="SNX73984.1"/>
    </source>
</evidence>
<dbReference type="Gene3D" id="1.20.1640.10">
    <property type="entry name" value="Multidrug efflux transporter AcrB transmembrane domain"/>
    <property type="match status" value="2"/>
</dbReference>
<dbReference type="Gene3D" id="3.30.70.1320">
    <property type="entry name" value="Multidrug efflux transporter AcrB pore domain like"/>
    <property type="match status" value="1"/>
</dbReference>
<dbReference type="AlphaFoldDB" id="A0A285D2E4"/>
<reference evidence="2 3" key="1">
    <citation type="submission" date="2017-08" db="EMBL/GenBank/DDBJ databases">
        <authorList>
            <person name="de Groot N.N."/>
        </authorList>
    </citation>
    <scope>NUCLEOTIDE SEQUENCE [LARGE SCALE GENOMIC DNA]</scope>
    <source>
        <strain evidence="2 3">JC228</strain>
    </source>
</reference>